<organism evidence="2 3">
    <name type="scientific">Herminiimonas glaciei</name>
    <dbReference type="NCBI Taxonomy" id="523788"/>
    <lineage>
        <taxon>Bacteria</taxon>
        <taxon>Pseudomonadati</taxon>
        <taxon>Pseudomonadota</taxon>
        <taxon>Betaproteobacteria</taxon>
        <taxon>Burkholderiales</taxon>
        <taxon>Oxalobacteraceae</taxon>
        <taxon>Herminiimonas</taxon>
    </lineage>
</organism>
<feature type="signal peptide" evidence="1">
    <location>
        <begin position="1"/>
        <end position="26"/>
    </location>
</feature>
<evidence type="ECO:0000313" key="3">
    <source>
        <dbReference type="Proteomes" id="UP001596542"/>
    </source>
</evidence>
<keyword evidence="3" id="KW-1185">Reference proteome</keyword>
<evidence type="ECO:0000313" key="2">
    <source>
        <dbReference type="EMBL" id="MFC7288256.1"/>
    </source>
</evidence>
<sequence>MFRAKNLQAMAVVCASFVSGAVYAQAADPHAGHGAMQMDAADPHAGHAMGVKPEVADPHAGHNMSGAAAPEAAMDHGAMQMQGGSAPADARDPHAYSNGIKLGDGDYMVPGVDRLMLADEHTFASIRGEQLERRFNDGGNDSTAYSLQGWYGTTYNRFVIKAEGDAEKRRIQESRTELLWSRAIASYWDVQAGVRLDSSREGPDRQWAAFGIQGLAPYWFEVDATAYVGSGGRTALRLEASYELLITQKLILEPKMELQAFGKRDPALRLGSGLAEASAGLRLRYEFTRQFAPYIGVERAGSFGETADFVRADGGKPIKTRVVAGLRFWF</sequence>
<dbReference type="Pfam" id="PF05275">
    <property type="entry name" value="CopB"/>
    <property type="match status" value="1"/>
</dbReference>
<proteinExistence type="predicted"/>
<reference evidence="3" key="1">
    <citation type="journal article" date="2019" name="Int. J. Syst. Evol. Microbiol.">
        <title>The Global Catalogue of Microorganisms (GCM) 10K type strain sequencing project: providing services to taxonomists for standard genome sequencing and annotation.</title>
        <authorList>
            <consortium name="The Broad Institute Genomics Platform"/>
            <consortium name="The Broad Institute Genome Sequencing Center for Infectious Disease"/>
            <person name="Wu L."/>
            <person name="Ma J."/>
        </authorList>
    </citation>
    <scope>NUCLEOTIDE SEQUENCE [LARGE SCALE GENOMIC DNA]</scope>
    <source>
        <strain evidence="3">KACC 12508</strain>
    </source>
</reference>
<dbReference type="InterPro" id="IPR036709">
    <property type="entry name" value="Autotransporte_beta_dom_sf"/>
</dbReference>
<dbReference type="InterPro" id="IPR007939">
    <property type="entry name" value="Cu-R_B_prcur"/>
</dbReference>
<keyword evidence="1" id="KW-0732">Signal</keyword>
<name>A0ABW2IBD0_9BURK</name>
<feature type="chain" id="PRO_5045260645" evidence="1">
    <location>
        <begin position="27"/>
        <end position="330"/>
    </location>
</feature>
<comment type="caution">
    <text evidence="2">The sequence shown here is derived from an EMBL/GenBank/DDBJ whole genome shotgun (WGS) entry which is preliminary data.</text>
</comment>
<gene>
    <name evidence="2" type="ORF">ACFQPC_09440</name>
</gene>
<dbReference type="EMBL" id="JBHTBU010000001">
    <property type="protein sequence ID" value="MFC7288256.1"/>
    <property type="molecule type" value="Genomic_DNA"/>
</dbReference>
<dbReference type="Proteomes" id="UP001596542">
    <property type="component" value="Unassembled WGS sequence"/>
</dbReference>
<evidence type="ECO:0000256" key="1">
    <source>
        <dbReference type="SAM" id="SignalP"/>
    </source>
</evidence>
<dbReference type="RefSeq" id="WP_382271897.1">
    <property type="nucleotide sequence ID" value="NZ_JBHTBU010000001.1"/>
</dbReference>
<dbReference type="SUPFAM" id="SSF103515">
    <property type="entry name" value="Autotransporter"/>
    <property type="match status" value="1"/>
</dbReference>
<protein>
    <submittedName>
        <fullName evidence="2">Copper resistance protein B</fullName>
    </submittedName>
</protein>
<accession>A0ABW2IBD0</accession>